<comment type="caution">
    <text evidence="2">The sequence shown here is derived from an EMBL/GenBank/DDBJ whole genome shotgun (WGS) entry which is preliminary data.</text>
</comment>
<gene>
    <name evidence="2" type="ORF">PAPYR_3356</name>
</gene>
<organism evidence="2 3">
    <name type="scientific">Paratrimastix pyriformis</name>
    <dbReference type="NCBI Taxonomy" id="342808"/>
    <lineage>
        <taxon>Eukaryota</taxon>
        <taxon>Metamonada</taxon>
        <taxon>Preaxostyla</taxon>
        <taxon>Paratrimastigidae</taxon>
        <taxon>Paratrimastix</taxon>
    </lineage>
</organism>
<feature type="transmembrane region" description="Helical" evidence="1">
    <location>
        <begin position="90"/>
        <end position="109"/>
    </location>
</feature>
<name>A0ABQ8UMD7_9EUKA</name>
<keyword evidence="3" id="KW-1185">Reference proteome</keyword>
<keyword evidence="1" id="KW-0812">Transmembrane</keyword>
<keyword evidence="1" id="KW-1133">Transmembrane helix</keyword>
<protein>
    <submittedName>
        <fullName evidence="2">Uncharacterized protein</fullName>
    </submittedName>
</protein>
<feature type="transmembrane region" description="Helical" evidence="1">
    <location>
        <begin position="60"/>
        <end position="78"/>
    </location>
</feature>
<proteinExistence type="predicted"/>
<sequence>MGQIGVQPSKDNSSTASGISFGCFLAGSARVRPCRHFRPPPGRPQVPVPMRQPLEGVDPVGLLLGLGVLVILLIAHLLRTSLFGSPGSPPPSALLVAAVTVVFSPIASFP</sequence>
<reference evidence="2" key="1">
    <citation type="journal article" date="2022" name="bioRxiv">
        <title>Genomics of Preaxostyla Flagellates Illuminates Evolutionary Transitions and the Path Towards Mitochondrial Loss.</title>
        <authorList>
            <person name="Novak L.V.F."/>
            <person name="Treitli S.C."/>
            <person name="Pyrih J."/>
            <person name="Halakuc P."/>
            <person name="Pipaliya S.V."/>
            <person name="Vacek V."/>
            <person name="Brzon O."/>
            <person name="Soukal P."/>
            <person name="Eme L."/>
            <person name="Dacks J.B."/>
            <person name="Karnkowska A."/>
            <person name="Elias M."/>
            <person name="Hampl V."/>
        </authorList>
    </citation>
    <scope>NUCLEOTIDE SEQUENCE</scope>
    <source>
        <strain evidence="2">RCP-MX</strain>
    </source>
</reference>
<evidence type="ECO:0000313" key="2">
    <source>
        <dbReference type="EMBL" id="KAJ4460344.1"/>
    </source>
</evidence>
<dbReference type="Proteomes" id="UP001141327">
    <property type="component" value="Unassembled WGS sequence"/>
</dbReference>
<evidence type="ECO:0000256" key="1">
    <source>
        <dbReference type="SAM" id="Phobius"/>
    </source>
</evidence>
<keyword evidence="1" id="KW-0472">Membrane</keyword>
<evidence type="ECO:0000313" key="3">
    <source>
        <dbReference type="Proteomes" id="UP001141327"/>
    </source>
</evidence>
<dbReference type="EMBL" id="JAPMOS010000013">
    <property type="protein sequence ID" value="KAJ4460344.1"/>
    <property type="molecule type" value="Genomic_DNA"/>
</dbReference>
<accession>A0ABQ8UMD7</accession>